<accession>A0A9K3PA07</accession>
<evidence type="ECO:0000313" key="4">
    <source>
        <dbReference type="Proteomes" id="UP000693970"/>
    </source>
</evidence>
<gene>
    <name evidence="2" type="ORF">IV203_017678</name>
    <name evidence="3" type="ORF">IV203_025830</name>
</gene>
<dbReference type="AlphaFoldDB" id="A0A9K3PA07"/>
<feature type="compositionally biased region" description="Low complexity" evidence="1">
    <location>
        <begin position="96"/>
        <end position="145"/>
    </location>
</feature>
<sequence>MTGYPIDTRDRKRGKDRCPVVTKASMIICCLLLVGSSLTLATLGTVEAVTAETEYDYEQQRKGTENSILRQYNDAPWYASSTTERRYERRLKSGKSNPSEASGAESSASTTNSNNVRSSKSVKGSTTSSGKSTKSPTTNSKATKSSKGDILSPVGFDSTAPVTALSPVPTIVSTPASTPAPTPVPTEPPRDPAPVASPAASPVADTVAAVTIDIDGSSILRQRELKVSRDLEQEVTGILEVKISYSLGNGNQVTQTATVTMRASETTYSVHFENIPTLETITATAIGPRGGMGTTSFLSRRNSEISIILQGIGDVSPVVNFHFFEGSTEGWTLLGPKDSFSVIPHVENLSSSNVFKRDAGGDDPETFRYLLDSNETDIDDFDLVVSSNKYEAGEVSASYTFEAFESEVLIRYRFVADVLANDGSVGKGRDDYYHLSIRSSSGTSAPRFTETKSILGLGTNAFDLVTGSTPWMYATVSNVTGVTEVRGAVGKVGKSRYQSHLVIDYVEEV</sequence>
<protein>
    <submittedName>
        <fullName evidence="2">Uncharacterized protein</fullName>
    </submittedName>
</protein>
<feature type="compositionally biased region" description="Low complexity" evidence="1">
    <location>
        <begin position="193"/>
        <end position="202"/>
    </location>
</feature>
<feature type="region of interest" description="Disordered" evidence="1">
    <location>
        <begin position="81"/>
        <end position="153"/>
    </location>
</feature>
<name>A0A9K3PA07_9STRA</name>
<evidence type="ECO:0000313" key="3">
    <source>
        <dbReference type="EMBL" id="KAG7362164.1"/>
    </source>
</evidence>
<keyword evidence="4" id="KW-1185">Reference proteome</keyword>
<comment type="caution">
    <text evidence="2">The sequence shown here is derived from an EMBL/GenBank/DDBJ whole genome shotgun (WGS) entry which is preliminary data.</text>
</comment>
<proteinExistence type="predicted"/>
<reference evidence="2" key="2">
    <citation type="submission" date="2021-04" db="EMBL/GenBank/DDBJ databases">
        <authorList>
            <person name="Podell S."/>
        </authorList>
    </citation>
    <scope>NUCLEOTIDE SEQUENCE</scope>
    <source>
        <strain evidence="2">Hildebrandi</strain>
    </source>
</reference>
<feature type="compositionally biased region" description="Pro residues" evidence="1">
    <location>
        <begin position="178"/>
        <end position="187"/>
    </location>
</feature>
<evidence type="ECO:0000313" key="2">
    <source>
        <dbReference type="EMBL" id="KAG7339101.1"/>
    </source>
</evidence>
<evidence type="ECO:0000256" key="1">
    <source>
        <dbReference type="SAM" id="MobiDB-lite"/>
    </source>
</evidence>
<feature type="region of interest" description="Disordered" evidence="1">
    <location>
        <begin position="169"/>
        <end position="202"/>
    </location>
</feature>
<dbReference type="EMBL" id="JAGRRH010000012">
    <property type="protein sequence ID" value="KAG7362164.1"/>
    <property type="molecule type" value="Genomic_DNA"/>
</dbReference>
<dbReference type="Proteomes" id="UP000693970">
    <property type="component" value="Unassembled WGS sequence"/>
</dbReference>
<reference evidence="2" key="1">
    <citation type="journal article" date="2021" name="Sci. Rep.">
        <title>Diploid genomic architecture of Nitzschia inconspicua, an elite biomass production diatom.</title>
        <authorList>
            <person name="Oliver A."/>
            <person name="Podell S."/>
            <person name="Pinowska A."/>
            <person name="Traller J.C."/>
            <person name="Smith S.R."/>
            <person name="McClure R."/>
            <person name="Beliaev A."/>
            <person name="Bohutskyi P."/>
            <person name="Hill E.A."/>
            <person name="Rabines A."/>
            <person name="Zheng H."/>
            <person name="Allen L.Z."/>
            <person name="Kuo A."/>
            <person name="Grigoriev I.V."/>
            <person name="Allen A.E."/>
            <person name="Hazlebeck D."/>
            <person name="Allen E.E."/>
        </authorList>
    </citation>
    <scope>NUCLEOTIDE SEQUENCE</scope>
    <source>
        <strain evidence="2">Hildebrandi</strain>
    </source>
</reference>
<organism evidence="2 4">
    <name type="scientific">Nitzschia inconspicua</name>
    <dbReference type="NCBI Taxonomy" id="303405"/>
    <lineage>
        <taxon>Eukaryota</taxon>
        <taxon>Sar</taxon>
        <taxon>Stramenopiles</taxon>
        <taxon>Ochrophyta</taxon>
        <taxon>Bacillariophyta</taxon>
        <taxon>Bacillariophyceae</taxon>
        <taxon>Bacillariophycidae</taxon>
        <taxon>Bacillariales</taxon>
        <taxon>Bacillariaceae</taxon>
        <taxon>Nitzschia</taxon>
    </lineage>
</organism>
<dbReference type="EMBL" id="JAGRRH010000041">
    <property type="protein sequence ID" value="KAG7339101.1"/>
    <property type="molecule type" value="Genomic_DNA"/>
</dbReference>